<keyword evidence="1 7" id="KW-0963">Cytoplasm</keyword>
<evidence type="ECO:0000259" key="9">
    <source>
        <dbReference type="PROSITE" id="PS50165"/>
    </source>
</evidence>
<dbReference type="RefSeq" id="WP_014796990.1">
    <property type="nucleotide sequence ID" value="NC_018018.1"/>
</dbReference>
<evidence type="ECO:0000256" key="2">
    <source>
        <dbReference type="ARBA" id="ARBA00022763"/>
    </source>
</evidence>
<dbReference type="PANTHER" id="PTHR30562">
    <property type="entry name" value="UVRC/OXIDOREDUCTASE"/>
    <property type="match status" value="1"/>
</dbReference>
<dbReference type="InterPro" id="IPR004791">
    <property type="entry name" value="UvrC"/>
</dbReference>
<proteinExistence type="inferred from homology"/>
<comment type="function">
    <text evidence="7">The UvrABC repair system catalyzes the recognition and processing of DNA lesions. UvrC both incises the 5' and 3' sides of the lesion. The N-terminal half is responsible for the 3' incision and the C-terminal half is responsible for the 5' incision.</text>
</comment>
<dbReference type="PROSITE" id="PS50164">
    <property type="entry name" value="GIY_YIG"/>
    <property type="match status" value="1"/>
</dbReference>
<dbReference type="InterPro" id="IPR050066">
    <property type="entry name" value="UvrABC_protein_C"/>
</dbReference>
<dbReference type="Pfam" id="PF01541">
    <property type="entry name" value="GIY-YIG"/>
    <property type="match status" value="1"/>
</dbReference>
<keyword evidence="2 7" id="KW-0227">DNA damage</keyword>
<evidence type="ECO:0000256" key="4">
    <source>
        <dbReference type="ARBA" id="ARBA00022881"/>
    </source>
</evidence>
<protein>
    <recommendedName>
        <fullName evidence="7">UvrABC system protein C</fullName>
        <shortName evidence="7">Protein UvrC</shortName>
    </recommendedName>
    <alternativeName>
        <fullName evidence="7">Excinuclease ABC subunit C</fullName>
    </alternativeName>
</protein>
<dbReference type="SUPFAM" id="SSF46600">
    <property type="entry name" value="C-terminal UvrC-binding domain of UvrB"/>
    <property type="match status" value="1"/>
</dbReference>
<dbReference type="EMBL" id="CP003345">
    <property type="protein sequence ID" value="AFM03533.1"/>
    <property type="molecule type" value="Genomic_DNA"/>
</dbReference>
<dbReference type="GO" id="GO:0005737">
    <property type="term" value="C:cytoplasm"/>
    <property type="evidence" value="ECO:0007669"/>
    <property type="project" value="UniProtKB-SubCell"/>
</dbReference>
<dbReference type="GO" id="GO:0009380">
    <property type="term" value="C:excinuclease repair complex"/>
    <property type="evidence" value="ECO:0007669"/>
    <property type="project" value="InterPro"/>
</dbReference>
<dbReference type="SMART" id="SM00465">
    <property type="entry name" value="GIYc"/>
    <property type="match status" value="1"/>
</dbReference>
<gene>
    <name evidence="7" type="primary">uvrC</name>
    <name evidence="10" type="ordered locus">Fleli_1095</name>
</gene>
<reference evidence="11" key="1">
    <citation type="submission" date="2012-06" db="EMBL/GenBank/DDBJ databases">
        <title>The complete genome of Flexibacter litoralis DSM 6794.</title>
        <authorList>
            <person name="Lucas S."/>
            <person name="Copeland A."/>
            <person name="Lapidus A."/>
            <person name="Glavina del Rio T."/>
            <person name="Dalin E."/>
            <person name="Tice H."/>
            <person name="Bruce D."/>
            <person name="Goodwin L."/>
            <person name="Pitluck S."/>
            <person name="Peters L."/>
            <person name="Ovchinnikova G."/>
            <person name="Lu M."/>
            <person name="Kyrpides N."/>
            <person name="Mavromatis K."/>
            <person name="Ivanova N."/>
            <person name="Brettin T."/>
            <person name="Detter J.C."/>
            <person name="Han C."/>
            <person name="Larimer F."/>
            <person name="Land M."/>
            <person name="Hauser L."/>
            <person name="Markowitz V."/>
            <person name="Cheng J.-F."/>
            <person name="Hugenholtz P."/>
            <person name="Woyke T."/>
            <person name="Wu D."/>
            <person name="Spring S."/>
            <person name="Lang E."/>
            <person name="Kopitz M."/>
            <person name="Brambilla E."/>
            <person name="Klenk H.-P."/>
            <person name="Eisen J.A."/>
        </authorList>
    </citation>
    <scope>NUCLEOTIDE SEQUENCE [LARGE SCALE GENOMIC DNA]</scope>
    <source>
        <strain evidence="11">ATCC 23117 / DSM 6794 / NBRC 15988 / NCIMB 1366 / Sio-4</strain>
    </source>
</reference>
<evidence type="ECO:0000256" key="1">
    <source>
        <dbReference type="ARBA" id="ARBA00022490"/>
    </source>
</evidence>
<dbReference type="OrthoDB" id="9804933at2"/>
<dbReference type="FunFam" id="3.40.1440.10:FF:000001">
    <property type="entry name" value="UvrABC system protein C"/>
    <property type="match status" value="1"/>
</dbReference>
<dbReference type="Gene3D" id="1.10.150.20">
    <property type="entry name" value="5' to 3' exonuclease, C-terminal subdomain"/>
    <property type="match status" value="1"/>
</dbReference>
<dbReference type="GO" id="GO:0009432">
    <property type="term" value="P:SOS response"/>
    <property type="evidence" value="ECO:0007669"/>
    <property type="project" value="UniProtKB-UniRule"/>
</dbReference>
<feature type="domain" description="UvrC family homology region profile" evidence="9">
    <location>
        <begin position="329"/>
        <end position="484"/>
    </location>
</feature>
<keyword evidence="11" id="KW-1185">Reference proteome</keyword>
<dbReference type="SUPFAM" id="SSF47781">
    <property type="entry name" value="RuvA domain 2-like"/>
    <property type="match status" value="1"/>
</dbReference>
<dbReference type="SUPFAM" id="SSF82771">
    <property type="entry name" value="GIY-YIG endonuclease"/>
    <property type="match status" value="1"/>
</dbReference>
<dbReference type="Pfam" id="PF08459">
    <property type="entry name" value="UvrC_RNaseH_dom"/>
    <property type="match status" value="1"/>
</dbReference>
<dbReference type="GO" id="GO:0009381">
    <property type="term" value="F:excinuclease ABC activity"/>
    <property type="evidence" value="ECO:0007669"/>
    <property type="project" value="UniProtKB-UniRule"/>
</dbReference>
<dbReference type="AlphaFoldDB" id="I4AHU8"/>
<dbReference type="HAMAP" id="MF_00203">
    <property type="entry name" value="UvrC"/>
    <property type="match status" value="1"/>
</dbReference>
<comment type="subunit">
    <text evidence="7">Interacts with UvrB in an incision complex.</text>
</comment>
<evidence type="ECO:0000256" key="3">
    <source>
        <dbReference type="ARBA" id="ARBA00022769"/>
    </source>
</evidence>
<dbReference type="HOGENOM" id="CLU_014841_3_2_10"/>
<comment type="subcellular location">
    <subcellularLocation>
        <location evidence="7">Cytoplasm</location>
    </subcellularLocation>
</comment>
<keyword evidence="3 7" id="KW-0228">DNA excision</keyword>
<comment type="similarity">
    <text evidence="7">Belongs to the UvrC family.</text>
</comment>
<evidence type="ECO:0000256" key="5">
    <source>
        <dbReference type="ARBA" id="ARBA00023204"/>
    </source>
</evidence>
<dbReference type="NCBIfam" id="TIGR00194">
    <property type="entry name" value="uvrC"/>
    <property type="match status" value="1"/>
</dbReference>
<evidence type="ECO:0000313" key="10">
    <source>
        <dbReference type="EMBL" id="AFM03533.1"/>
    </source>
</evidence>
<accession>I4AHU8</accession>
<dbReference type="Proteomes" id="UP000006054">
    <property type="component" value="Chromosome"/>
</dbReference>
<sequence length="616" mass="71450">MSQSNPKNKEELREHLKDVIRNIPRQPGIYKYKDENNEIIYVGKAKELRKRVSSYFTKSHQYDRKTRQLVREIRNVEITIVDSEADALLLENNLIKAHQPKYNILLKDGKSYPYICITNEPFPRVFTTRTPNKRQGTNYGPYTNGKTLYALNELIKKLYTLRTCSFNLSKQNIAEKKYKVCLEYHIKNCKGACEGLQKEEDYLKDIEQIRNILSGKTGRAKEYFKSKMKMAAEKMEFEEAQKAKERWEALHTYQSKSLITNPNISDTEVIALLDDEATVYVNYLKIEDGSIIYTANESYKKRLDETVEDILPMLAVEFRQRFGSEAERIVSNISAEIPLPKVEVINPKIGDLRKLLDLSLKNVGYFKKERLRKKLDFAEKKQEKSLFAIEALQKDLGLKELPMHVECFDNSNLQGTNPVSSMVCFMNGKPSKRNYRKYHVKTVEGANDFATMYEVVYRRYRKLLEEKQPLPNLVIVDGGKGQLSFGAQALKDLDLYGKIPIVGIAKRLEEVFYPEDQHPIYINKKSPSLKLIQHLRDEAHRFAITFHRDVRSKNALRNPLENVKGVGKATIEKLLIEYKSIKKIAKTPDSELKELIGVNRTRLIKEYIKNNPDLLS</sequence>
<name>I4AHU8_BERLS</name>
<evidence type="ECO:0000259" key="8">
    <source>
        <dbReference type="PROSITE" id="PS50164"/>
    </source>
</evidence>
<evidence type="ECO:0000256" key="7">
    <source>
        <dbReference type="HAMAP-Rule" id="MF_00203"/>
    </source>
</evidence>
<dbReference type="InterPro" id="IPR047296">
    <property type="entry name" value="GIY-YIG_UvrC_Cho"/>
</dbReference>
<dbReference type="InterPro" id="IPR035901">
    <property type="entry name" value="GIY-YIG_endonuc_sf"/>
</dbReference>
<dbReference type="InterPro" id="IPR000305">
    <property type="entry name" value="GIY-YIG_endonuc"/>
</dbReference>
<dbReference type="InterPro" id="IPR036876">
    <property type="entry name" value="UVR_dom_sf"/>
</dbReference>
<dbReference type="GO" id="GO:0006289">
    <property type="term" value="P:nucleotide-excision repair"/>
    <property type="evidence" value="ECO:0007669"/>
    <property type="project" value="UniProtKB-UniRule"/>
</dbReference>
<dbReference type="CDD" id="cd10434">
    <property type="entry name" value="GIY-YIG_UvrC_Cho"/>
    <property type="match status" value="1"/>
</dbReference>
<dbReference type="Gene3D" id="3.40.1440.10">
    <property type="entry name" value="GIY-YIG endonuclease"/>
    <property type="match status" value="1"/>
</dbReference>
<evidence type="ECO:0000256" key="6">
    <source>
        <dbReference type="ARBA" id="ARBA00023236"/>
    </source>
</evidence>
<dbReference type="InterPro" id="IPR038476">
    <property type="entry name" value="UvrC_RNase_H_dom_sf"/>
</dbReference>
<dbReference type="PANTHER" id="PTHR30562:SF1">
    <property type="entry name" value="UVRABC SYSTEM PROTEIN C"/>
    <property type="match status" value="1"/>
</dbReference>
<dbReference type="STRING" id="880071.Fleli_1095"/>
<dbReference type="GO" id="GO:0003677">
    <property type="term" value="F:DNA binding"/>
    <property type="evidence" value="ECO:0007669"/>
    <property type="project" value="UniProtKB-UniRule"/>
</dbReference>
<dbReference type="PATRIC" id="fig|880071.3.peg.1066"/>
<keyword evidence="5 7" id="KW-0234">DNA repair</keyword>
<keyword evidence="6 7" id="KW-0742">SOS response</keyword>
<dbReference type="InterPro" id="IPR010994">
    <property type="entry name" value="RuvA_2-like"/>
</dbReference>
<dbReference type="eggNOG" id="COG0322">
    <property type="taxonomic scope" value="Bacteria"/>
</dbReference>
<evidence type="ECO:0000313" key="11">
    <source>
        <dbReference type="Proteomes" id="UP000006054"/>
    </source>
</evidence>
<organism evidence="10 11">
    <name type="scientific">Bernardetia litoralis (strain ATCC 23117 / DSM 6794 / NBRC 15988 / NCIMB 1366 / Fx l1 / Sio-4)</name>
    <name type="common">Flexibacter litoralis</name>
    <dbReference type="NCBI Taxonomy" id="880071"/>
    <lineage>
        <taxon>Bacteria</taxon>
        <taxon>Pseudomonadati</taxon>
        <taxon>Bacteroidota</taxon>
        <taxon>Cytophagia</taxon>
        <taxon>Cytophagales</taxon>
        <taxon>Bernardetiaceae</taxon>
        <taxon>Bernardetia</taxon>
    </lineage>
</organism>
<dbReference type="KEGG" id="fli:Fleli_1095"/>
<dbReference type="PROSITE" id="PS50165">
    <property type="entry name" value="UVRC"/>
    <property type="match status" value="1"/>
</dbReference>
<dbReference type="Gene3D" id="3.30.420.340">
    <property type="entry name" value="UvrC, RNAse H endonuclease domain"/>
    <property type="match status" value="1"/>
</dbReference>
<feature type="domain" description="GIY-YIG" evidence="8">
    <location>
        <begin position="25"/>
        <end position="104"/>
    </location>
</feature>
<dbReference type="InterPro" id="IPR001162">
    <property type="entry name" value="UvrC_RNase_H_dom"/>
</dbReference>
<keyword evidence="4 7" id="KW-0267">Excision nuclease</keyword>